<sequence>MLGLPAHVTACLFDLDGVLTQTARVHNAAWAETFDDFLRRWAEATGEPFRPYDPGDDYNRYVDGRARADGVRTFLASRNITLPEGDPDDPPTLDTVNGVGNRKNVLLLQRIHTDGVLPYQGSVDYLHAARAAGLRRAVVSASANAADVVAAAGLEPLIEARVDGVVARLRGLRGKPRPDTFLAGADLLGVRPDQAVVFEDALAGVAAGRAGNFGYVVGVDRVGQADALRAHGADIVVRDLSELLTGAGGDPAASGRDGAGTAQAGPEVVR</sequence>
<dbReference type="RefSeq" id="WP_331205861.1">
    <property type="nucleotide sequence ID" value="NZ_JAZGQL010000001.1"/>
</dbReference>
<dbReference type="InterPro" id="IPR006439">
    <property type="entry name" value="HAD-SF_hydro_IA"/>
</dbReference>
<comment type="caution">
    <text evidence="7">The sequence shown here is derived from an EMBL/GenBank/DDBJ whole genome shotgun (WGS) entry which is preliminary data.</text>
</comment>
<keyword evidence="4" id="KW-0460">Magnesium</keyword>
<dbReference type="SFLD" id="SFLDG01129">
    <property type="entry name" value="C1.5:_HAD__Beta-PGM__Phosphata"/>
    <property type="match status" value="1"/>
</dbReference>
<keyword evidence="8" id="KW-1185">Reference proteome</keyword>
<comment type="cofactor">
    <cofactor evidence="1">
        <name>Mg(2+)</name>
        <dbReference type="ChEBI" id="CHEBI:18420"/>
    </cofactor>
</comment>
<dbReference type="EMBL" id="JAZGQL010000001">
    <property type="protein sequence ID" value="MEE6305476.1"/>
    <property type="molecule type" value="Genomic_DNA"/>
</dbReference>
<organism evidence="7 8">
    <name type="scientific">Plantactinospora veratri</name>
    <dbReference type="NCBI Taxonomy" id="1436122"/>
    <lineage>
        <taxon>Bacteria</taxon>
        <taxon>Bacillati</taxon>
        <taxon>Actinomycetota</taxon>
        <taxon>Actinomycetes</taxon>
        <taxon>Micromonosporales</taxon>
        <taxon>Micromonosporaceae</taxon>
        <taxon>Plantactinospora</taxon>
    </lineage>
</organism>
<evidence type="ECO:0000256" key="6">
    <source>
        <dbReference type="SAM" id="MobiDB-lite"/>
    </source>
</evidence>
<dbReference type="Pfam" id="PF00702">
    <property type="entry name" value="Hydrolase"/>
    <property type="match status" value="1"/>
</dbReference>
<dbReference type="InterPro" id="IPR023214">
    <property type="entry name" value="HAD_sf"/>
</dbReference>
<dbReference type="PANTHER" id="PTHR46193">
    <property type="entry name" value="6-PHOSPHOGLUCONATE PHOSPHATASE"/>
    <property type="match status" value="1"/>
</dbReference>
<feature type="region of interest" description="Disordered" evidence="6">
    <location>
        <begin position="247"/>
        <end position="270"/>
    </location>
</feature>
<dbReference type="Gene3D" id="3.40.50.1000">
    <property type="entry name" value="HAD superfamily/HAD-like"/>
    <property type="match status" value="1"/>
</dbReference>
<proteinExistence type="inferred from homology"/>
<gene>
    <name evidence="7" type="ORF">V1634_01330</name>
</gene>
<evidence type="ECO:0000256" key="1">
    <source>
        <dbReference type="ARBA" id="ARBA00001946"/>
    </source>
</evidence>
<name>A0ABU7S682_9ACTN</name>
<comment type="similarity">
    <text evidence="2">Belongs to the HAD-like hydrolase superfamily. CbbY/CbbZ/Gph/YieH family.</text>
</comment>
<protein>
    <submittedName>
        <fullName evidence="7">HAD-IA family hydrolase</fullName>
    </submittedName>
</protein>
<keyword evidence="5" id="KW-0119">Carbohydrate metabolism</keyword>
<evidence type="ECO:0000256" key="2">
    <source>
        <dbReference type="ARBA" id="ARBA00006171"/>
    </source>
</evidence>
<reference evidence="7 8" key="1">
    <citation type="submission" date="2024-01" db="EMBL/GenBank/DDBJ databases">
        <title>Genome insights into Plantactinospora veratri sp. nov.</title>
        <authorList>
            <person name="Wang L."/>
        </authorList>
    </citation>
    <scope>NUCLEOTIDE SEQUENCE [LARGE SCALE GENOMIC DNA]</scope>
    <source>
        <strain evidence="7 8">NEAU-FHS4</strain>
    </source>
</reference>
<evidence type="ECO:0000313" key="8">
    <source>
        <dbReference type="Proteomes" id="UP001339911"/>
    </source>
</evidence>
<evidence type="ECO:0000256" key="3">
    <source>
        <dbReference type="ARBA" id="ARBA00022723"/>
    </source>
</evidence>
<dbReference type="SUPFAM" id="SSF56784">
    <property type="entry name" value="HAD-like"/>
    <property type="match status" value="1"/>
</dbReference>
<dbReference type="Gene3D" id="1.10.150.240">
    <property type="entry name" value="Putative phosphatase, domain 2"/>
    <property type="match status" value="1"/>
</dbReference>
<dbReference type="Proteomes" id="UP001339911">
    <property type="component" value="Unassembled WGS sequence"/>
</dbReference>
<keyword evidence="3" id="KW-0479">Metal-binding</keyword>
<evidence type="ECO:0000256" key="5">
    <source>
        <dbReference type="ARBA" id="ARBA00023277"/>
    </source>
</evidence>
<accession>A0ABU7S682</accession>
<dbReference type="InterPro" id="IPR023198">
    <property type="entry name" value="PGP-like_dom2"/>
</dbReference>
<dbReference type="PANTHER" id="PTHR46193:SF18">
    <property type="entry name" value="HEXITOL PHOSPHATASE B"/>
    <property type="match status" value="1"/>
</dbReference>
<dbReference type="InterPro" id="IPR036412">
    <property type="entry name" value="HAD-like_sf"/>
</dbReference>
<dbReference type="NCBIfam" id="TIGR01509">
    <property type="entry name" value="HAD-SF-IA-v3"/>
    <property type="match status" value="1"/>
</dbReference>
<evidence type="ECO:0000313" key="7">
    <source>
        <dbReference type="EMBL" id="MEE6305476.1"/>
    </source>
</evidence>
<dbReference type="SFLD" id="SFLDS00003">
    <property type="entry name" value="Haloacid_Dehalogenase"/>
    <property type="match status" value="1"/>
</dbReference>
<evidence type="ECO:0000256" key="4">
    <source>
        <dbReference type="ARBA" id="ARBA00022842"/>
    </source>
</evidence>
<keyword evidence="7" id="KW-0378">Hydrolase</keyword>
<dbReference type="InterPro" id="IPR051600">
    <property type="entry name" value="Beta-PGM-like"/>
</dbReference>
<dbReference type="GO" id="GO:0016787">
    <property type="term" value="F:hydrolase activity"/>
    <property type="evidence" value="ECO:0007669"/>
    <property type="project" value="UniProtKB-KW"/>
</dbReference>